<feature type="transmembrane region" description="Helical" evidence="12">
    <location>
        <begin position="426"/>
        <end position="446"/>
    </location>
</feature>
<dbReference type="GO" id="GO:0005886">
    <property type="term" value="C:plasma membrane"/>
    <property type="evidence" value="ECO:0007669"/>
    <property type="project" value="UniProtKB-SubCell"/>
</dbReference>
<feature type="transmembrane region" description="Helical" evidence="12">
    <location>
        <begin position="399"/>
        <end position="420"/>
    </location>
</feature>
<comment type="catalytic activity">
    <reaction evidence="12">
        <text>K(+)(in) + H(+)(in) = K(+)(out) + H(+)(out)</text>
        <dbReference type="Rhea" id="RHEA:28490"/>
        <dbReference type="ChEBI" id="CHEBI:15378"/>
        <dbReference type="ChEBI" id="CHEBI:29103"/>
    </reaction>
</comment>
<dbReference type="InterPro" id="IPR053952">
    <property type="entry name" value="K_trans_C"/>
</dbReference>
<dbReference type="AlphaFoldDB" id="A0A9D7E5G7"/>
<evidence type="ECO:0000256" key="10">
    <source>
        <dbReference type="ARBA" id="ARBA00023065"/>
    </source>
</evidence>
<evidence type="ECO:0000256" key="5">
    <source>
        <dbReference type="ARBA" id="ARBA00022538"/>
    </source>
</evidence>
<feature type="transmembrane region" description="Helical" evidence="12">
    <location>
        <begin position="367"/>
        <end position="392"/>
    </location>
</feature>
<feature type="transmembrane region" description="Helical" evidence="12">
    <location>
        <begin position="50"/>
        <end position="71"/>
    </location>
</feature>
<evidence type="ECO:0000256" key="9">
    <source>
        <dbReference type="ARBA" id="ARBA00022989"/>
    </source>
</evidence>
<comment type="caution">
    <text evidence="15">The sequence shown here is derived from an EMBL/GenBank/DDBJ whole genome shotgun (WGS) entry which is preliminary data.</text>
</comment>
<gene>
    <name evidence="12" type="primary">kup</name>
    <name evidence="15" type="ORF">IPH26_14740</name>
</gene>
<evidence type="ECO:0000259" key="14">
    <source>
        <dbReference type="Pfam" id="PF22776"/>
    </source>
</evidence>
<name>A0A9D7E5G7_9PROT</name>
<feature type="transmembrane region" description="Helical" evidence="12">
    <location>
        <begin position="340"/>
        <end position="361"/>
    </location>
</feature>
<organism evidence="15 16">
    <name type="scientific">Candidatus Methylophosphatis roskildensis</name>
    <dbReference type="NCBI Taxonomy" id="2899263"/>
    <lineage>
        <taxon>Bacteria</taxon>
        <taxon>Pseudomonadati</taxon>
        <taxon>Pseudomonadota</taxon>
        <taxon>Betaproteobacteria</taxon>
        <taxon>Nitrosomonadales</taxon>
        <taxon>Sterolibacteriaceae</taxon>
        <taxon>Candidatus Methylophosphatis</taxon>
    </lineage>
</organism>
<keyword evidence="9 12" id="KW-1133">Transmembrane helix</keyword>
<feature type="domain" description="K+ potassium transporter integral membrane" evidence="13">
    <location>
        <begin position="14"/>
        <end position="465"/>
    </location>
</feature>
<evidence type="ECO:0000256" key="6">
    <source>
        <dbReference type="ARBA" id="ARBA00022692"/>
    </source>
</evidence>
<keyword evidence="3 12" id="KW-0813">Transport</keyword>
<keyword evidence="4 12" id="KW-1003">Cell membrane</keyword>
<comment type="similarity">
    <text evidence="2 12">Belongs to the HAK/KUP transporter (TC 2.A.72) family.</text>
</comment>
<reference evidence="16" key="1">
    <citation type="journal article" date="2021" name="Nat. Commun.">
        <title>Connecting structure to function with the recovery of over 1000 high-quality metagenome-assembled genomes from activated sludge using long-read sequencing.</title>
        <authorList>
            <person name="Singleton C.M."/>
            <person name="Petriglieri F."/>
            <person name="Kristensen J.M."/>
            <person name="Kirkegaard R.H."/>
            <person name="Michaelsen T.Y."/>
            <person name="Andersen M.H."/>
            <person name="Kondrotaite Z."/>
            <person name="Karst S.M."/>
            <person name="Dueholm M.S."/>
            <person name="Nielsen P.H."/>
            <person name="Albertsen M."/>
        </authorList>
    </citation>
    <scope>NUCLEOTIDE SEQUENCE [LARGE SCALE GENOMIC DNA]</scope>
</reference>
<dbReference type="Pfam" id="PF02705">
    <property type="entry name" value="K_trans"/>
    <property type="match status" value="1"/>
</dbReference>
<feature type="transmembrane region" description="Helical" evidence="12">
    <location>
        <begin position="217"/>
        <end position="236"/>
    </location>
</feature>
<dbReference type="InterPro" id="IPR023051">
    <property type="entry name" value="Kup"/>
</dbReference>
<feature type="transmembrane region" description="Helical" evidence="12">
    <location>
        <begin position="248"/>
        <end position="270"/>
    </location>
</feature>
<dbReference type="HAMAP" id="MF_01522">
    <property type="entry name" value="Kup"/>
    <property type="match status" value="1"/>
</dbReference>
<dbReference type="GO" id="GO:0015079">
    <property type="term" value="F:potassium ion transmembrane transporter activity"/>
    <property type="evidence" value="ECO:0007669"/>
    <property type="project" value="UniProtKB-UniRule"/>
</dbReference>
<keyword evidence="11 12" id="KW-0472">Membrane</keyword>
<keyword evidence="6 12" id="KW-0812">Transmembrane</keyword>
<evidence type="ECO:0000259" key="13">
    <source>
        <dbReference type="Pfam" id="PF02705"/>
    </source>
</evidence>
<feature type="transmembrane region" description="Helical" evidence="12">
    <location>
        <begin position="290"/>
        <end position="319"/>
    </location>
</feature>
<keyword evidence="7 12" id="KW-0769">Symport</keyword>
<dbReference type="InterPro" id="IPR003855">
    <property type="entry name" value="K+_transporter"/>
</dbReference>
<evidence type="ECO:0000313" key="15">
    <source>
        <dbReference type="EMBL" id="MBK6974136.1"/>
    </source>
</evidence>
<sequence>MSQPTGKRNISTLILGAVGVVYGDIGTSPLYAMKETFAGHHPLAVVEGNILGVLSVMFWTIMVLVSVKYVAVIMRADNRGEGGSLALLALVSDLTRNNKRLRWVITLLGVFAAALFFGDSMITPAISVLSAVEGLNVVAPRFSEFVVPISAVVLTGLFFIQKHGTGVVGLAFGPIMVAWFGILALLGIQSIAHTPHVLAALNPAFAFHFISADFHRAFFALGSVVLAVTGGEALYTDMGHFGKFPIRVTWFGFVLPALVLNYFGQGALLLQDPTAIENPFFLLAPEWGQMPMVLLATAATVIASQAVISGAFSVARQSVQMGFLPRMEIKQTSDRERGQIYVPFTNWTLYLAVMGLVIGFGSSSNLAAAYGIAVTGTMTIDTILIAFVIVLAWRWTLPLAVLAVGGFLIIDLAYFFANAIKIPQGGWFPLAMGLISFTVLTTWRRGRRLLFNEMKRQKVPLQALIDGYEDCPNRAFGTAVFMTSVGEGVPSAMLHNLKHNQVMHERNVLLTVITDDHPYVPAAERITITDLGKDFYRVVVHYGFMQEPNVPAALELCAEHGLKFDMMSTSFFVSRETVIPSLTPGMALWRERLFCALSRNAMSATDFFKIPTNRVVEMGTQIEI</sequence>
<evidence type="ECO:0000256" key="11">
    <source>
        <dbReference type="ARBA" id="ARBA00023136"/>
    </source>
</evidence>
<comment type="subcellular location">
    <subcellularLocation>
        <location evidence="12">Cell membrane</location>
        <topology evidence="12">Multi-pass membrane protein</topology>
    </subcellularLocation>
    <subcellularLocation>
        <location evidence="1">Membrane</location>
        <topology evidence="1">Multi-pass membrane protein</topology>
    </subcellularLocation>
</comment>
<evidence type="ECO:0000256" key="2">
    <source>
        <dbReference type="ARBA" id="ARBA00007019"/>
    </source>
</evidence>
<comment type="function">
    <text evidence="12">Transport of potassium into the cell. Likely operates as a K(+):H(+) symporter.</text>
</comment>
<keyword evidence="8 12" id="KW-0630">Potassium</keyword>
<evidence type="ECO:0000256" key="3">
    <source>
        <dbReference type="ARBA" id="ARBA00022448"/>
    </source>
</evidence>
<dbReference type="PANTHER" id="PTHR30540:SF79">
    <property type="entry name" value="LOW AFFINITY POTASSIUM TRANSPORT SYSTEM PROTEIN KUP"/>
    <property type="match status" value="1"/>
</dbReference>
<proteinExistence type="inferred from homology"/>
<dbReference type="EMBL" id="JADJEV010000004">
    <property type="protein sequence ID" value="MBK6974136.1"/>
    <property type="molecule type" value="Genomic_DNA"/>
</dbReference>
<dbReference type="PANTHER" id="PTHR30540">
    <property type="entry name" value="OSMOTIC STRESS POTASSIUM TRANSPORTER"/>
    <property type="match status" value="1"/>
</dbReference>
<evidence type="ECO:0000256" key="7">
    <source>
        <dbReference type="ARBA" id="ARBA00022847"/>
    </source>
</evidence>
<feature type="domain" description="K+ potassium transporter C-terminal" evidence="14">
    <location>
        <begin position="477"/>
        <end position="624"/>
    </location>
</feature>
<accession>A0A9D7E5G7</accession>
<keyword evidence="10 12" id="KW-0406">Ion transport</keyword>
<dbReference type="Proteomes" id="UP000807785">
    <property type="component" value="Unassembled WGS sequence"/>
</dbReference>
<evidence type="ECO:0000256" key="1">
    <source>
        <dbReference type="ARBA" id="ARBA00004141"/>
    </source>
</evidence>
<dbReference type="GO" id="GO:0015293">
    <property type="term" value="F:symporter activity"/>
    <property type="evidence" value="ECO:0007669"/>
    <property type="project" value="UniProtKB-UniRule"/>
</dbReference>
<evidence type="ECO:0000256" key="8">
    <source>
        <dbReference type="ARBA" id="ARBA00022958"/>
    </source>
</evidence>
<evidence type="ECO:0000256" key="12">
    <source>
        <dbReference type="HAMAP-Rule" id="MF_01522"/>
    </source>
</evidence>
<keyword evidence="5 12" id="KW-0633">Potassium transport</keyword>
<dbReference type="InterPro" id="IPR053951">
    <property type="entry name" value="K_trans_N"/>
</dbReference>
<dbReference type="Pfam" id="PF22776">
    <property type="entry name" value="K_trans_C"/>
    <property type="match status" value="1"/>
</dbReference>
<evidence type="ECO:0000313" key="16">
    <source>
        <dbReference type="Proteomes" id="UP000807785"/>
    </source>
</evidence>
<protein>
    <recommendedName>
        <fullName evidence="12">Probable potassium transport system protein Kup</fullName>
    </recommendedName>
</protein>
<feature type="transmembrane region" description="Helical" evidence="12">
    <location>
        <begin position="142"/>
        <end position="160"/>
    </location>
</feature>
<evidence type="ECO:0000256" key="4">
    <source>
        <dbReference type="ARBA" id="ARBA00022475"/>
    </source>
</evidence>
<feature type="transmembrane region" description="Helical" evidence="12">
    <location>
        <begin position="167"/>
        <end position="188"/>
    </location>
</feature>
<feature type="transmembrane region" description="Helical" evidence="12">
    <location>
        <begin position="103"/>
        <end position="122"/>
    </location>
</feature>